<dbReference type="Pfam" id="PF00534">
    <property type="entry name" value="Glycos_transf_1"/>
    <property type="match status" value="1"/>
</dbReference>
<comment type="caution">
    <text evidence="2">The sequence shown here is derived from an EMBL/GenBank/DDBJ whole genome shotgun (WGS) entry which is preliminary data.</text>
</comment>
<organism evidence="2 3">
    <name type="scientific">Cyclobacterium qasimii M12-11B</name>
    <dbReference type="NCBI Taxonomy" id="641524"/>
    <lineage>
        <taxon>Bacteria</taxon>
        <taxon>Pseudomonadati</taxon>
        <taxon>Bacteroidota</taxon>
        <taxon>Cytophagia</taxon>
        <taxon>Cytophagales</taxon>
        <taxon>Cyclobacteriaceae</taxon>
        <taxon>Cyclobacterium</taxon>
    </lineage>
</organism>
<proteinExistence type="predicted"/>
<dbReference type="Gene3D" id="3.40.50.2000">
    <property type="entry name" value="Glycogen Phosphorylase B"/>
    <property type="match status" value="1"/>
</dbReference>
<dbReference type="eggNOG" id="COG0438">
    <property type="taxonomic scope" value="Bacteria"/>
</dbReference>
<feature type="domain" description="Glycosyl transferase family 1" evidence="1">
    <location>
        <begin position="2"/>
        <end position="82"/>
    </location>
</feature>
<dbReference type="STRING" id="641524.ADICYQ_5543"/>
<dbReference type="EMBL" id="ATNM01000191">
    <property type="protein sequence ID" value="EPR65622.1"/>
    <property type="molecule type" value="Genomic_DNA"/>
</dbReference>
<reference evidence="2 3" key="1">
    <citation type="journal article" date="2013" name="Genome Announc.">
        <title>Draft Genome Sequence of Cyclobacterium qasimii Strain M12-11BT, Isolated from Arctic Marine Sediment.</title>
        <authorList>
            <person name="Shivaji S."/>
            <person name="Ara S."/>
            <person name="Singh A."/>
            <person name="Kumar Pinnaka A."/>
        </authorList>
    </citation>
    <scope>NUCLEOTIDE SEQUENCE [LARGE SCALE GENOMIC DNA]</scope>
    <source>
        <strain evidence="2 3">M12-11B</strain>
    </source>
</reference>
<gene>
    <name evidence="2" type="ORF">ADICYQ_5543</name>
</gene>
<evidence type="ECO:0000259" key="1">
    <source>
        <dbReference type="Pfam" id="PF00534"/>
    </source>
</evidence>
<dbReference type="InterPro" id="IPR001296">
    <property type="entry name" value="Glyco_trans_1"/>
</dbReference>
<dbReference type="AlphaFoldDB" id="S7V7Q6"/>
<protein>
    <submittedName>
        <fullName evidence="2">Glycosyltransferase</fullName>
    </submittedName>
</protein>
<keyword evidence="2" id="KW-0808">Transferase</keyword>
<evidence type="ECO:0000313" key="3">
    <source>
        <dbReference type="Proteomes" id="UP000014974"/>
    </source>
</evidence>
<dbReference type="GO" id="GO:0016757">
    <property type="term" value="F:glycosyltransferase activity"/>
    <property type="evidence" value="ECO:0007669"/>
    <property type="project" value="InterPro"/>
</dbReference>
<accession>S7V7Q6</accession>
<dbReference type="OrthoDB" id="1522162at2"/>
<name>S7V7Q6_9BACT</name>
<dbReference type="SUPFAM" id="SSF53756">
    <property type="entry name" value="UDP-Glycosyltransferase/glycogen phosphorylase"/>
    <property type="match status" value="1"/>
</dbReference>
<dbReference type="PANTHER" id="PTHR12526">
    <property type="entry name" value="GLYCOSYLTRANSFERASE"/>
    <property type="match status" value="1"/>
</dbReference>
<sequence>MKSDIFILPSLSEGFSISLVEAMLCGLPVISTQIGGPSEIITSEKNGFLFDPKDGSQLLFLMQLVCHMTQENKDRLKKNAIERGSDFTVSKYGNSLLKLYFKLHPCPVKQKKF</sequence>
<dbReference type="Proteomes" id="UP000014974">
    <property type="component" value="Unassembled WGS sequence"/>
</dbReference>
<evidence type="ECO:0000313" key="2">
    <source>
        <dbReference type="EMBL" id="EPR65622.1"/>
    </source>
</evidence>
<dbReference type="CDD" id="cd03801">
    <property type="entry name" value="GT4_PimA-like"/>
    <property type="match status" value="1"/>
</dbReference>